<proteinExistence type="predicted"/>
<feature type="domain" description="GFO/IDH/MocA-like oxidoreductase" evidence="2">
    <location>
        <begin position="133"/>
        <end position="186"/>
    </location>
</feature>
<evidence type="ECO:0000259" key="1">
    <source>
        <dbReference type="Pfam" id="PF01408"/>
    </source>
</evidence>
<organism evidence="3">
    <name type="scientific">marine metagenome</name>
    <dbReference type="NCBI Taxonomy" id="408172"/>
    <lineage>
        <taxon>unclassified sequences</taxon>
        <taxon>metagenomes</taxon>
        <taxon>ecological metagenomes</taxon>
    </lineage>
</organism>
<dbReference type="PANTHER" id="PTHR43249">
    <property type="entry name" value="UDP-N-ACETYL-2-AMINO-2-DEOXY-D-GLUCURONATE OXIDASE"/>
    <property type="match status" value="1"/>
</dbReference>
<dbReference type="InterPro" id="IPR052515">
    <property type="entry name" value="Gfo/Idh/MocA_Oxidoreductase"/>
</dbReference>
<dbReference type="InterPro" id="IPR055170">
    <property type="entry name" value="GFO_IDH_MocA-like_dom"/>
</dbReference>
<sequence>MSEKFGIGIVGTGAIAKTHYIATNSLEGVEVVATCDIARDRLDEFINKHPVTNAYTDLGKMLKNPAVRAILVCTPPPSHCSIAEQAAANGVHVMVEKPLTLDLKQADHSIVVCKEAGVKYAMISQRRFFDAAQRIRKAIDDGKLGKVVLGDCIIKWWRWKEYYEQEPWRGTWDKEGGACLINQAMH</sequence>
<dbReference type="SUPFAM" id="SSF51735">
    <property type="entry name" value="NAD(P)-binding Rossmann-fold domains"/>
    <property type="match status" value="1"/>
</dbReference>
<dbReference type="AlphaFoldDB" id="A0A382RJ01"/>
<accession>A0A382RJ01</accession>
<dbReference type="Gene3D" id="3.30.360.10">
    <property type="entry name" value="Dihydrodipicolinate Reductase, domain 2"/>
    <property type="match status" value="1"/>
</dbReference>
<dbReference type="GO" id="GO:0000166">
    <property type="term" value="F:nucleotide binding"/>
    <property type="evidence" value="ECO:0007669"/>
    <property type="project" value="InterPro"/>
</dbReference>
<gene>
    <name evidence="3" type="ORF">METZ01_LOCUS350460</name>
</gene>
<dbReference type="Pfam" id="PF22725">
    <property type="entry name" value="GFO_IDH_MocA_C3"/>
    <property type="match status" value="1"/>
</dbReference>
<feature type="domain" description="Gfo/Idh/MocA-like oxidoreductase N-terminal" evidence="1">
    <location>
        <begin position="5"/>
        <end position="121"/>
    </location>
</feature>
<name>A0A382RJ01_9ZZZZ</name>
<dbReference type="InterPro" id="IPR000683">
    <property type="entry name" value="Gfo/Idh/MocA-like_OxRdtase_N"/>
</dbReference>
<dbReference type="EMBL" id="UINC01122038">
    <property type="protein sequence ID" value="SVC97606.1"/>
    <property type="molecule type" value="Genomic_DNA"/>
</dbReference>
<dbReference type="InterPro" id="IPR036291">
    <property type="entry name" value="NAD(P)-bd_dom_sf"/>
</dbReference>
<evidence type="ECO:0000259" key="2">
    <source>
        <dbReference type="Pfam" id="PF22725"/>
    </source>
</evidence>
<dbReference type="PANTHER" id="PTHR43249:SF1">
    <property type="entry name" value="D-GLUCOSIDE 3-DEHYDROGENASE"/>
    <property type="match status" value="1"/>
</dbReference>
<reference evidence="3" key="1">
    <citation type="submission" date="2018-05" db="EMBL/GenBank/DDBJ databases">
        <authorList>
            <person name="Lanie J.A."/>
            <person name="Ng W.-L."/>
            <person name="Kazmierczak K.M."/>
            <person name="Andrzejewski T.M."/>
            <person name="Davidsen T.M."/>
            <person name="Wayne K.J."/>
            <person name="Tettelin H."/>
            <person name="Glass J.I."/>
            <person name="Rusch D."/>
            <person name="Podicherti R."/>
            <person name="Tsui H.-C.T."/>
            <person name="Winkler M.E."/>
        </authorList>
    </citation>
    <scope>NUCLEOTIDE SEQUENCE</scope>
</reference>
<evidence type="ECO:0000313" key="3">
    <source>
        <dbReference type="EMBL" id="SVC97606.1"/>
    </source>
</evidence>
<feature type="non-terminal residue" evidence="3">
    <location>
        <position position="186"/>
    </location>
</feature>
<dbReference type="Pfam" id="PF01408">
    <property type="entry name" value="GFO_IDH_MocA"/>
    <property type="match status" value="1"/>
</dbReference>
<protein>
    <submittedName>
        <fullName evidence="3">Uncharacterized protein</fullName>
    </submittedName>
</protein>
<dbReference type="Gene3D" id="3.40.50.720">
    <property type="entry name" value="NAD(P)-binding Rossmann-like Domain"/>
    <property type="match status" value="1"/>
</dbReference>